<organism evidence="2 3">
    <name type="scientific">Eisenbergiella tayi</name>
    <dbReference type="NCBI Taxonomy" id="1432052"/>
    <lineage>
        <taxon>Bacteria</taxon>
        <taxon>Bacillati</taxon>
        <taxon>Bacillota</taxon>
        <taxon>Clostridia</taxon>
        <taxon>Lachnospirales</taxon>
        <taxon>Lachnospiraceae</taxon>
        <taxon>Eisenbergiella</taxon>
    </lineage>
</organism>
<gene>
    <name evidence="2" type="ORF">BEI61_04761</name>
</gene>
<feature type="domain" description="Putative restriction endonuclease" evidence="1">
    <location>
        <begin position="12"/>
        <end position="157"/>
    </location>
</feature>
<dbReference type="Gene3D" id="3.90.1570.10">
    <property type="entry name" value="tt1808, chain A"/>
    <property type="match status" value="1"/>
</dbReference>
<dbReference type="Pfam" id="PF05685">
    <property type="entry name" value="Uma2"/>
    <property type="match status" value="1"/>
</dbReference>
<evidence type="ECO:0000259" key="1">
    <source>
        <dbReference type="Pfam" id="PF05685"/>
    </source>
</evidence>
<proteinExistence type="predicted"/>
<reference evidence="2 3" key="1">
    <citation type="submission" date="2016-07" db="EMBL/GenBank/DDBJ databases">
        <title>Characterization of isolates of Eisenbergiella tayi derived from blood cultures, using whole genome sequencing.</title>
        <authorList>
            <person name="Burdz T."/>
            <person name="Wiebe D."/>
            <person name="Huynh C."/>
            <person name="Bernard K."/>
        </authorList>
    </citation>
    <scope>NUCLEOTIDE SEQUENCE [LARGE SCALE GENOMIC DNA]</scope>
    <source>
        <strain evidence="2 3">NML 110608</strain>
    </source>
</reference>
<dbReference type="SUPFAM" id="SSF52980">
    <property type="entry name" value="Restriction endonuclease-like"/>
    <property type="match status" value="1"/>
</dbReference>
<dbReference type="EMBL" id="MCGH01000003">
    <property type="protein sequence ID" value="ODM03958.1"/>
    <property type="molecule type" value="Genomic_DNA"/>
</dbReference>
<name>A0A1E3A5F6_9FIRM</name>
<dbReference type="InterPro" id="IPR011335">
    <property type="entry name" value="Restrct_endonuc-II-like"/>
</dbReference>
<sequence>MPQSQERIYTVEDIYALPNGTRAELIDGQIYYMAPPSRKHQKILLSLSRVISDYIDKNNGACEVDIAPFSVFLNENDKNYVEPDISIICDQNKLNDKGCVGAPDWIIEIVSPSSKRMDYMIKLFKYRTAGVREYWIVDPDKDRITLYNFEKDDIAEFSFADDIPVSIYPNFSINLSKLNI</sequence>
<dbReference type="AlphaFoldDB" id="A0A1E3A5F6"/>
<protein>
    <recommendedName>
        <fullName evidence="1">Putative restriction endonuclease domain-containing protein</fullName>
    </recommendedName>
</protein>
<dbReference type="PANTHER" id="PTHR36558:SF1">
    <property type="entry name" value="RESTRICTION ENDONUCLEASE DOMAIN-CONTAINING PROTEIN-RELATED"/>
    <property type="match status" value="1"/>
</dbReference>
<accession>A0A1E3A5F6</accession>
<dbReference type="RefSeq" id="WP_069154244.1">
    <property type="nucleotide sequence ID" value="NZ_CAJLDD010000039.1"/>
</dbReference>
<dbReference type="CDD" id="cd06260">
    <property type="entry name" value="DUF820-like"/>
    <property type="match status" value="1"/>
</dbReference>
<evidence type="ECO:0000313" key="3">
    <source>
        <dbReference type="Proteomes" id="UP000094067"/>
    </source>
</evidence>
<dbReference type="InterPro" id="IPR008538">
    <property type="entry name" value="Uma2"/>
</dbReference>
<dbReference type="InterPro" id="IPR012296">
    <property type="entry name" value="Nuclease_put_TT1808"/>
</dbReference>
<dbReference type="PANTHER" id="PTHR36558">
    <property type="entry name" value="GLR1098 PROTEIN"/>
    <property type="match status" value="1"/>
</dbReference>
<dbReference type="Proteomes" id="UP000094067">
    <property type="component" value="Unassembled WGS sequence"/>
</dbReference>
<evidence type="ECO:0000313" key="2">
    <source>
        <dbReference type="EMBL" id="ODM03958.1"/>
    </source>
</evidence>
<comment type="caution">
    <text evidence="2">The sequence shown here is derived from an EMBL/GenBank/DDBJ whole genome shotgun (WGS) entry which is preliminary data.</text>
</comment>
<dbReference type="PATRIC" id="fig|1432052.4.peg.5284"/>